<evidence type="ECO:0000313" key="3">
    <source>
        <dbReference type="Proteomes" id="UP000428328"/>
    </source>
</evidence>
<dbReference type="GO" id="GO:0008168">
    <property type="term" value="F:methyltransferase activity"/>
    <property type="evidence" value="ECO:0007669"/>
    <property type="project" value="UniProtKB-KW"/>
</dbReference>
<keyword evidence="2" id="KW-0489">Methyltransferase</keyword>
<dbReference type="SUPFAM" id="SSF53335">
    <property type="entry name" value="S-adenosyl-L-methionine-dependent methyltransferases"/>
    <property type="match status" value="1"/>
</dbReference>
<evidence type="ECO:0000259" key="1">
    <source>
        <dbReference type="Pfam" id="PF13649"/>
    </source>
</evidence>
<keyword evidence="2" id="KW-0808">Transferase</keyword>
<dbReference type="RefSeq" id="WP_158948981.1">
    <property type="nucleotide sequence ID" value="NZ_CP046400.1"/>
</dbReference>
<dbReference type="CDD" id="cd02440">
    <property type="entry name" value="AdoMet_MTases"/>
    <property type="match status" value="1"/>
</dbReference>
<name>A0A6I6JJ24_9BACT</name>
<gene>
    <name evidence="2" type="ORF">GM415_13350</name>
</gene>
<dbReference type="Proteomes" id="UP000428328">
    <property type="component" value="Chromosome"/>
</dbReference>
<keyword evidence="3" id="KW-1185">Reference proteome</keyword>
<organism evidence="2 3">
    <name type="scientific">Pseudodesulfovibrio cashew</name>
    <dbReference type="NCBI Taxonomy" id="2678688"/>
    <lineage>
        <taxon>Bacteria</taxon>
        <taxon>Pseudomonadati</taxon>
        <taxon>Thermodesulfobacteriota</taxon>
        <taxon>Desulfovibrionia</taxon>
        <taxon>Desulfovibrionales</taxon>
        <taxon>Desulfovibrionaceae</taxon>
    </lineage>
</organism>
<dbReference type="KEGG" id="psel:GM415_13350"/>
<dbReference type="AlphaFoldDB" id="A0A6I6JJ24"/>
<feature type="domain" description="Methyltransferase" evidence="1">
    <location>
        <begin position="29"/>
        <end position="125"/>
    </location>
</feature>
<evidence type="ECO:0000313" key="2">
    <source>
        <dbReference type="EMBL" id="QGY41070.1"/>
    </source>
</evidence>
<protein>
    <submittedName>
        <fullName evidence="2">Methyltransferase domain-containing protein</fullName>
    </submittedName>
</protein>
<proteinExistence type="predicted"/>
<dbReference type="EMBL" id="CP046400">
    <property type="protein sequence ID" value="QGY41070.1"/>
    <property type="molecule type" value="Genomic_DNA"/>
</dbReference>
<dbReference type="Pfam" id="PF13649">
    <property type="entry name" value="Methyltransf_25"/>
    <property type="match status" value="1"/>
</dbReference>
<accession>A0A6I6JJ24</accession>
<dbReference type="InterPro" id="IPR029063">
    <property type="entry name" value="SAM-dependent_MTases_sf"/>
</dbReference>
<dbReference type="Gene3D" id="3.40.50.150">
    <property type="entry name" value="Vaccinia Virus protein VP39"/>
    <property type="match status" value="1"/>
</dbReference>
<dbReference type="GO" id="GO:0032259">
    <property type="term" value="P:methylation"/>
    <property type="evidence" value="ECO:0007669"/>
    <property type="project" value="UniProtKB-KW"/>
</dbReference>
<sequence length="181" mass="20237">MQHVKRFSEGRLDDSLILKELKLSRGQTVVDGGCGSGYMSRLMARSVGPEGRVYALDVNAHYVDSLRREATEDNLEALVCDMTSTMPLTDGEADRVFISTVIHSLRREWMPGLIAELRRVLRPGGLLGVVEMAKVDTPFGPPLWQRYSPEELCAALPFEPVKTVMVAEFFYMQLFLARGEG</sequence>
<reference evidence="2 3" key="1">
    <citation type="submission" date="2019-11" db="EMBL/GenBank/DDBJ databases">
        <authorList>
            <person name="Zheng R.K."/>
            <person name="Sun C.M."/>
        </authorList>
    </citation>
    <scope>NUCLEOTIDE SEQUENCE [LARGE SCALE GENOMIC DNA]</scope>
    <source>
        <strain evidence="2 3">SRB007</strain>
    </source>
</reference>
<dbReference type="PANTHER" id="PTHR43591">
    <property type="entry name" value="METHYLTRANSFERASE"/>
    <property type="match status" value="1"/>
</dbReference>
<dbReference type="InterPro" id="IPR041698">
    <property type="entry name" value="Methyltransf_25"/>
</dbReference>